<dbReference type="PANTHER" id="PTHR24198">
    <property type="entry name" value="ANKYRIN REPEAT AND PROTEIN KINASE DOMAIN-CONTAINING PROTEIN"/>
    <property type="match status" value="1"/>
</dbReference>
<organism evidence="4 5">
    <name type="scientific">Orbilia ellipsospora</name>
    <dbReference type="NCBI Taxonomy" id="2528407"/>
    <lineage>
        <taxon>Eukaryota</taxon>
        <taxon>Fungi</taxon>
        <taxon>Dikarya</taxon>
        <taxon>Ascomycota</taxon>
        <taxon>Pezizomycotina</taxon>
        <taxon>Orbiliomycetes</taxon>
        <taxon>Orbiliales</taxon>
        <taxon>Orbiliaceae</taxon>
        <taxon>Orbilia</taxon>
    </lineage>
</organism>
<dbReference type="InterPro" id="IPR036770">
    <property type="entry name" value="Ankyrin_rpt-contain_sf"/>
</dbReference>
<dbReference type="InterPro" id="IPR002110">
    <property type="entry name" value="Ankyrin_rpt"/>
</dbReference>
<sequence>MIQIEPVATKKIANFLFQYTVHRTRNKEAIDIRNFISSQPEEEAAALKLRILKSGKSWCLEVLLQNNLLLDGNLDIETALDEIITAPRFLSHEAINKVTKLINRKNVLNLSALDRYSDSSSEYSGCELGTKLFLLVSSLLPYPVTQQGMSQIPARKGENADLGLCTCIAQYLVDNCITDYTKALINSIAPISYRKRTRIEINNSPLKSSPGLKLFSSYQGIRLLLGKISINSVWKDPQDTKCRTYHVLMQAIYHHPANLNIFIHLLDLGANVNTVCGMKVLDETNTINLTPLYQAIRFLQWKNVQLMLDKESEIVDPELCLNIAERTKCTRAIAQDWRMREKTVEVIQAKIKSLAISHLFGTFTRAGSQPLDIITNLNNETREFEQTSISVDVIIKSVKTGNPTAFKSLLPPRSTDVGADPRRDRLVQTLEELVKMPVASNPFYTELDHHVKFKAAHRPFIVKELWEEVLELDIQLSPKISERMITPIFWSAVWDDEDYRLTSRELLQRIIKHTVRRDIEVTEIIKEASKLAKIQFHEAICRPYEHHHVGCFNRAVETAIDLGWNVSQKVGDGLTVLHFATAVSAKTINLLVKTGVLITMPRSAKAKLLVLASYYGRKELVVRLIKDRDAQLINHTVSLENFNLFTMGGPRSVSGTPSCVKGSTTALHAATSRGRKDIVKALLDAGADINMLIPRNDKNKSSIKTRVYGTALILAATTGQSEMVDLLLSYKPKGWRLAALLADEGRFTEIACQIRDYGSASG</sequence>
<keyword evidence="5" id="KW-1185">Reference proteome</keyword>
<evidence type="ECO:0000256" key="3">
    <source>
        <dbReference type="PROSITE-ProRule" id="PRU00023"/>
    </source>
</evidence>
<feature type="repeat" description="ANK" evidence="3">
    <location>
        <begin position="662"/>
        <end position="690"/>
    </location>
</feature>
<dbReference type="Pfam" id="PF12796">
    <property type="entry name" value="Ank_2"/>
    <property type="match status" value="1"/>
</dbReference>
<dbReference type="SMART" id="SM00248">
    <property type="entry name" value="ANK"/>
    <property type="match status" value="5"/>
</dbReference>
<accession>A0AAV9XLP9</accession>
<dbReference type="EMBL" id="JAVHJO010000002">
    <property type="protein sequence ID" value="KAK6542561.1"/>
    <property type="molecule type" value="Genomic_DNA"/>
</dbReference>
<protein>
    <recommendedName>
        <fullName evidence="6">Ankyrin repeat protein</fullName>
    </recommendedName>
</protein>
<dbReference type="PANTHER" id="PTHR24198:SF165">
    <property type="entry name" value="ANKYRIN REPEAT-CONTAINING PROTEIN-RELATED"/>
    <property type="match status" value="1"/>
</dbReference>
<dbReference type="AlphaFoldDB" id="A0AAV9XLP9"/>
<name>A0AAV9XLP9_9PEZI</name>
<evidence type="ECO:0000256" key="2">
    <source>
        <dbReference type="ARBA" id="ARBA00023043"/>
    </source>
</evidence>
<reference evidence="4 5" key="1">
    <citation type="submission" date="2019-10" db="EMBL/GenBank/DDBJ databases">
        <authorList>
            <person name="Palmer J.M."/>
        </authorList>
    </citation>
    <scope>NUCLEOTIDE SEQUENCE [LARGE SCALE GENOMIC DNA]</scope>
    <source>
        <strain evidence="4 5">TWF694</strain>
    </source>
</reference>
<dbReference type="PROSITE" id="PS50297">
    <property type="entry name" value="ANK_REP_REGION"/>
    <property type="match status" value="1"/>
</dbReference>
<keyword evidence="1" id="KW-0677">Repeat</keyword>
<evidence type="ECO:0000313" key="5">
    <source>
        <dbReference type="Proteomes" id="UP001365542"/>
    </source>
</evidence>
<dbReference type="Proteomes" id="UP001365542">
    <property type="component" value="Unassembled WGS sequence"/>
</dbReference>
<evidence type="ECO:0000256" key="1">
    <source>
        <dbReference type="ARBA" id="ARBA00022737"/>
    </source>
</evidence>
<dbReference type="PROSITE" id="PS50088">
    <property type="entry name" value="ANK_REPEAT"/>
    <property type="match status" value="1"/>
</dbReference>
<dbReference type="SUPFAM" id="SSF48403">
    <property type="entry name" value="Ankyrin repeat"/>
    <property type="match status" value="1"/>
</dbReference>
<evidence type="ECO:0000313" key="4">
    <source>
        <dbReference type="EMBL" id="KAK6542561.1"/>
    </source>
</evidence>
<keyword evidence="2 3" id="KW-0040">ANK repeat</keyword>
<gene>
    <name evidence="4" type="ORF">TWF694_006509</name>
</gene>
<proteinExistence type="predicted"/>
<comment type="caution">
    <text evidence="4">The sequence shown here is derived from an EMBL/GenBank/DDBJ whole genome shotgun (WGS) entry which is preliminary data.</text>
</comment>
<dbReference type="Gene3D" id="1.25.40.20">
    <property type="entry name" value="Ankyrin repeat-containing domain"/>
    <property type="match status" value="1"/>
</dbReference>
<evidence type="ECO:0008006" key="6">
    <source>
        <dbReference type="Google" id="ProtNLM"/>
    </source>
</evidence>